<reference evidence="2" key="1">
    <citation type="submission" date="2020-04" db="EMBL/GenBank/DDBJ databases">
        <authorList>
            <person name="Alioto T."/>
            <person name="Alioto T."/>
            <person name="Gomez Garrido J."/>
        </authorList>
    </citation>
    <scope>NUCLEOTIDE SEQUENCE</scope>
    <source>
        <strain evidence="2">A484AB</strain>
    </source>
</reference>
<dbReference type="Proteomes" id="UP001152795">
    <property type="component" value="Unassembled WGS sequence"/>
</dbReference>
<dbReference type="OrthoDB" id="10261470at2759"/>
<feature type="region of interest" description="Disordered" evidence="1">
    <location>
        <begin position="56"/>
        <end position="82"/>
    </location>
</feature>
<gene>
    <name evidence="2" type="ORF">PACLA_8A010724</name>
</gene>
<name>A0A7D9E9H5_PARCT</name>
<dbReference type="EMBL" id="CACRXK020004209">
    <property type="protein sequence ID" value="CAB4001922.1"/>
    <property type="molecule type" value="Genomic_DNA"/>
</dbReference>
<comment type="caution">
    <text evidence="2">The sequence shown here is derived from an EMBL/GenBank/DDBJ whole genome shotgun (WGS) entry which is preliminary data.</text>
</comment>
<proteinExistence type="predicted"/>
<feature type="non-terminal residue" evidence="2">
    <location>
        <position position="233"/>
    </location>
</feature>
<evidence type="ECO:0000256" key="1">
    <source>
        <dbReference type="SAM" id="MobiDB-lite"/>
    </source>
</evidence>
<dbReference type="InterPro" id="IPR040676">
    <property type="entry name" value="DUF5641"/>
</dbReference>
<protein>
    <submittedName>
        <fullName evidence="2">Coatomer subunit alpha</fullName>
    </submittedName>
</protein>
<accession>A0A7D9E9H5</accession>
<keyword evidence="3" id="KW-1185">Reference proteome</keyword>
<dbReference type="Pfam" id="PF18701">
    <property type="entry name" value="DUF5641"/>
    <property type="match status" value="1"/>
</dbReference>
<evidence type="ECO:0000313" key="3">
    <source>
        <dbReference type="Proteomes" id="UP001152795"/>
    </source>
</evidence>
<dbReference type="AlphaFoldDB" id="A0A7D9E9H5"/>
<sequence length="233" mass="26332">MNFWKLAKIEELLPGRDGTIRSAAVKVANDTRKPVLLKRVIQQLIPIEVRSDEATIMDEGEEEKNGTTTGNEEKLNHRPRRTTAIPGEARRRSSNMKGTSRTPYFSLIYNPAKNCIFLVQSPASNPENSAYELHAVPKDFDSSSPEVSGGKRSAGITAVWVARNRFAVLDKTHTLQRLKVINEVCMWYTQMVSYHVYVQLLLRLANDVEENPGPINIHDIVDHSFTVRADFNQ</sequence>
<evidence type="ECO:0000313" key="2">
    <source>
        <dbReference type="EMBL" id="CAB4001922.1"/>
    </source>
</evidence>
<organism evidence="2 3">
    <name type="scientific">Paramuricea clavata</name>
    <name type="common">Red gorgonian</name>
    <name type="synonym">Violescent sea-whip</name>
    <dbReference type="NCBI Taxonomy" id="317549"/>
    <lineage>
        <taxon>Eukaryota</taxon>
        <taxon>Metazoa</taxon>
        <taxon>Cnidaria</taxon>
        <taxon>Anthozoa</taxon>
        <taxon>Octocorallia</taxon>
        <taxon>Malacalcyonacea</taxon>
        <taxon>Plexauridae</taxon>
        <taxon>Paramuricea</taxon>
    </lineage>
</organism>